<evidence type="ECO:0000313" key="3">
    <source>
        <dbReference type="Proteomes" id="UP000027265"/>
    </source>
</evidence>
<evidence type="ECO:0000259" key="1">
    <source>
        <dbReference type="Pfam" id="PF12937"/>
    </source>
</evidence>
<dbReference type="Gene3D" id="1.20.1280.50">
    <property type="match status" value="1"/>
</dbReference>
<reference evidence="3" key="1">
    <citation type="journal article" date="2014" name="Proc. Natl. Acad. Sci. U.S.A.">
        <title>Extensive sampling of basidiomycete genomes demonstrates inadequacy of the white-rot/brown-rot paradigm for wood decay fungi.</title>
        <authorList>
            <person name="Riley R."/>
            <person name="Salamov A.A."/>
            <person name="Brown D.W."/>
            <person name="Nagy L.G."/>
            <person name="Floudas D."/>
            <person name="Held B.W."/>
            <person name="Levasseur A."/>
            <person name="Lombard V."/>
            <person name="Morin E."/>
            <person name="Otillar R."/>
            <person name="Lindquist E.A."/>
            <person name="Sun H."/>
            <person name="LaButti K.M."/>
            <person name="Schmutz J."/>
            <person name="Jabbour D."/>
            <person name="Luo H."/>
            <person name="Baker S.E."/>
            <person name="Pisabarro A.G."/>
            <person name="Walton J.D."/>
            <person name="Blanchette R.A."/>
            <person name="Henrissat B."/>
            <person name="Martin F."/>
            <person name="Cullen D."/>
            <person name="Hibbett D.S."/>
            <person name="Grigoriev I.V."/>
        </authorList>
    </citation>
    <scope>NUCLEOTIDE SEQUENCE [LARGE SCALE GENOMIC DNA]</scope>
    <source>
        <strain evidence="3">MUCL 33604</strain>
    </source>
</reference>
<dbReference type="OrthoDB" id="3172239at2759"/>
<dbReference type="AlphaFoldDB" id="A0A067QN53"/>
<dbReference type="STRING" id="933084.A0A067QN53"/>
<sequence length="527" mass="60627">MIPPNISSFVTENMSNVDVSAAHGMIDAEIEKLRENIRVLQRYRNELCPVNRLPRDILLIIFHLLIPKINIEGRHPGLLTNLLNVTHVSQRWRLMALESSGLWSRIACPPLRFAEEMIARSRDACLEVDVRGNNVKRFLPCLLGQLTRIRVLAIDLTFRNVGEPTLEELDRPAPLLETLSLLHVVLPRRLFAGQSQKLKQVYLRQCAFRWSPELSTLFHNLITLQVNECDVRSSSGLPSLLVILEAMPLLRKLQLDYPCIPDNPDIATFGPPVVMPSLVSLEFVDSAKECVQFLEHIIFPKIQNARFGIHASYHYDPTESIRPSDFCDTMRKSFQHLQDEQPCVFIDFDFDTKLCAYTAVPREYPNGFIGEIEPQLQLEIEYWPTFLPELPRIFHTPYVRAISLGYSDYPGQEVLGEFLASFPHVQECTIYRDDVSALLRTLAIPRRNEETGMDQLLFPNLKVLSFKHLSNQDLFRDLLNLLEMRFDNGRCQKLTELRIHRCHGLGPWVLRAFTRFANIVCFYAGPP</sequence>
<protein>
    <recommendedName>
        <fullName evidence="1">F-box domain-containing protein</fullName>
    </recommendedName>
</protein>
<evidence type="ECO:0000313" key="2">
    <source>
        <dbReference type="EMBL" id="KDQ64967.1"/>
    </source>
</evidence>
<dbReference type="InterPro" id="IPR032675">
    <property type="entry name" value="LRR_dom_sf"/>
</dbReference>
<dbReference type="InParanoid" id="A0A067QN53"/>
<organism evidence="2 3">
    <name type="scientific">Jaapia argillacea MUCL 33604</name>
    <dbReference type="NCBI Taxonomy" id="933084"/>
    <lineage>
        <taxon>Eukaryota</taxon>
        <taxon>Fungi</taxon>
        <taxon>Dikarya</taxon>
        <taxon>Basidiomycota</taxon>
        <taxon>Agaricomycotina</taxon>
        <taxon>Agaricomycetes</taxon>
        <taxon>Agaricomycetidae</taxon>
        <taxon>Jaapiales</taxon>
        <taxon>Jaapiaceae</taxon>
        <taxon>Jaapia</taxon>
    </lineage>
</organism>
<dbReference type="Gene3D" id="3.80.10.10">
    <property type="entry name" value="Ribonuclease Inhibitor"/>
    <property type="match status" value="1"/>
</dbReference>
<dbReference type="Proteomes" id="UP000027265">
    <property type="component" value="Unassembled WGS sequence"/>
</dbReference>
<accession>A0A067QN53</accession>
<dbReference type="EMBL" id="KL197709">
    <property type="protein sequence ID" value="KDQ64967.1"/>
    <property type="molecule type" value="Genomic_DNA"/>
</dbReference>
<proteinExistence type="predicted"/>
<dbReference type="Pfam" id="PF12937">
    <property type="entry name" value="F-box-like"/>
    <property type="match status" value="1"/>
</dbReference>
<name>A0A067QN53_9AGAM</name>
<dbReference type="SUPFAM" id="SSF52058">
    <property type="entry name" value="L domain-like"/>
    <property type="match status" value="1"/>
</dbReference>
<dbReference type="HOGENOM" id="CLU_024199_2_2_1"/>
<keyword evidence="3" id="KW-1185">Reference proteome</keyword>
<gene>
    <name evidence="2" type="ORF">JAAARDRAFT_202216</name>
</gene>
<dbReference type="InterPro" id="IPR001810">
    <property type="entry name" value="F-box_dom"/>
</dbReference>
<feature type="domain" description="F-box" evidence="1">
    <location>
        <begin position="51"/>
        <end position="107"/>
    </location>
</feature>